<evidence type="ECO:0000313" key="6">
    <source>
        <dbReference type="EMBL" id="PIR71919.1"/>
    </source>
</evidence>
<dbReference type="InterPro" id="IPR036615">
    <property type="entry name" value="Mur_ligase_C_dom_sf"/>
</dbReference>
<dbReference type="InterPro" id="IPR051046">
    <property type="entry name" value="MurCDEF_CellWall_CoF430Synth"/>
</dbReference>
<dbReference type="GO" id="GO:0005524">
    <property type="term" value="F:ATP binding"/>
    <property type="evidence" value="ECO:0007669"/>
    <property type="project" value="UniProtKB-KW"/>
</dbReference>
<gene>
    <name evidence="6" type="ORF">COU42_03070</name>
</gene>
<evidence type="ECO:0000256" key="3">
    <source>
        <dbReference type="ARBA" id="ARBA00022840"/>
    </source>
</evidence>
<dbReference type="SUPFAM" id="SSF53244">
    <property type="entry name" value="MurD-like peptide ligases, peptide-binding domain"/>
    <property type="match status" value="1"/>
</dbReference>
<dbReference type="InterPro" id="IPR036565">
    <property type="entry name" value="Mur-like_cat_sf"/>
</dbReference>
<evidence type="ECO:0000259" key="4">
    <source>
        <dbReference type="Pfam" id="PF02875"/>
    </source>
</evidence>
<dbReference type="GO" id="GO:0016881">
    <property type="term" value="F:acid-amino acid ligase activity"/>
    <property type="evidence" value="ECO:0007669"/>
    <property type="project" value="InterPro"/>
</dbReference>
<dbReference type="EMBL" id="PFCJ01000032">
    <property type="protein sequence ID" value="PIR71919.1"/>
    <property type="molecule type" value="Genomic_DNA"/>
</dbReference>
<dbReference type="Pfam" id="PF02875">
    <property type="entry name" value="Mur_ligase_C"/>
    <property type="match status" value="1"/>
</dbReference>
<reference evidence="7" key="1">
    <citation type="submission" date="2017-09" db="EMBL/GenBank/DDBJ databases">
        <title>Depth-based differentiation of microbial function through sediment-hosted aquifers and enrichment of novel symbionts in the deep terrestrial subsurface.</title>
        <authorList>
            <person name="Probst A.J."/>
            <person name="Ladd B."/>
            <person name="Jarett J.K."/>
            <person name="Geller-Mcgrath D.E."/>
            <person name="Sieber C.M.K."/>
            <person name="Emerson J.B."/>
            <person name="Anantharaman K."/>
            <person name="Thomas B.C."/>
            <person name="Malmstrom R."/>
            <person name="Stieglmeier M."/>
            <person name="Klingl A."/>
            <person name="Woyke T."/>
            <person name="Ryan C.M."/>
            <person name="Banfield J.F."/>
        </authorList>
    </citation>
    <scope>NUCLEOTIDE SEQUENCE [LARGE SCALE GENOMIC DNA]</scope>
</reference>
<organism evidence="6 7">
    <name type="scientific">Candidatus Nealsonbacteria bacterium CG10_big_fil_rev_8_21_14_0_10_36_24</name>
    <dbReference type="NCBI Taxonomy" id="1974710"/>
    <lineage>
        <taxon>Bacteria</taxon>
        <taxon>Candidatus Nealsoniibacteriota</taxon>
    </lineage>
</organism>
<evidence type="ECO:0000259" key="5">
    <source>
        <dbReference type="Pfam" id="PF08245"/>
    </source>
</evidence>
<sequence>MKTPKNINAEIGIAKTILNELKPEHQVFIAEIGAYERGKIKEVCRMLGPKIGILTGINEQHLSTFGSLENIKKAKYELIESLPRTIIVRGLPEDGIAIIRDKLDLRADDIRVEKEYIFFKVSGVNFKVNLLGIHNIDNILLSASCAQKLGMSLEEISRACLKIKPEQGGMKFLRKDAPVVIDSSYSANPDGVIADLDYLKTLRQAQGKLIIVMPCLIELGRVSKEVHKRIGRKIGEVCDLAIITTRDYFKEIKKTAEIGSLQIFLIENPKEIIAKIKEFCKNDDVVLLEGRVPKEIKSVKFF</sequence>
<comment type="caution">
    <text evidence="6">The sequence shown here is derived from an EMBL/GenBank/DDBJ whole genome shotgun (WGS) entry which is preliminary data.</text>
</comment>
<dbReference type="SUPFAM" id="SSF53623">
    <property type="entry name" value="MurD-like peptide ligases, catalytic domain"/>
    <property type="match status" value="1"/>
</dbReference>
<evidence type="ECO:0000313" key="7">
    <source>
        <dbReference type="Proteomes" id="UP000228756"/>
    </source>
</evidence>
<keyword evidence="2" id="KW-0547">Nucleotide-binding</keyword>
<protein>
    <recommendedName>
        <fullName evidence="8">Mur ligase central domain-containing protein</fullName>
    </recommendedName>
</protein>
<dbReference type="PANTHER" id="PTHR43024:SF1">
    <property type="entry name" value="UDP-N-ACETYLMURAMOYL-TRIPEPTIDE--D-ALANYL-D-ALANINE LIGASE"/>
    <property type="match status" value="1"/>
</dbReference>
<dbReference type="Gene3D" id="3.90.190.20">
    <property type="entry name" value="Mur ligase, C-terminal domain"/>
    <property type="match status" value="1"/>
</dbReference>
<dbReference type="InterPro" id="IPR013221">
    <property type="entry name" value="Mur_ligase_cen"/>
</dbReference>
<feature type="domain" description="Mur ligase C-terminal" evidence="4">
    <location>
        <begin position="170"/>
        <end position="290"/>
    </location>
</feature>
<proteinExistence type="predicted"/>
<feature type="domain" description="Mur ligase central" evidence="5">
    <location>
        <begin position="3"/>
        <end position="145"/>
    </location>
</feature>
<evidence type="ECO:0008006" key="8">
    <source>
        <dbReference type="Google" id="ProtNLM"/>
    </source>
</evidence>
<dbReference type="Pfam" id="PF08245">
    <property type="entry name" value="Mur_ligase_M"/>
    <property type="match status" value="1"/>
</dbReference>
<dbReference type="InterPro" id="IPR004101">
    <property type="entry name" value="Mur_ligase_C"/>
</dbReference>
<evidence type="ECO:0000256" key="1">
    <source>
        <dbReference type="ARBA" id="ARBA00022598"/>
    </source>
</evidence>
<dbReference type="AlphaFoldDB" id="A0A2M6NR75"/>
<dbReference type="Gene3D" id="3.40.1190.10">
    <property type="entry name" value="Mur-like, catalytic domain"/>
    <property type="match status" value="1"/>
</dbReference>
<evidence type="ECO:0000256" key="2">
    <source>
        <dbReference type="ARBA" id="ARBA00022741"/>
    </source>
</evidence>
<name>A0A2M6NR75_9BACT</name>
<keyword evidence="1" id="KW-0436">Ligase</keyword>
<accession>A0A2M6NR75</accession>
<dbReference type="Proteomes" id="UP000228756">
    <property type="component" value="Unassembled WGS sequence"/>
</dbReference>
<dbReference type="PANTHER" id="PTHR43024">
    <property type="entry name" value="UDP-N-ACETYLMURAMOYL-TRIPEPTIDE--D-ALANYL-D-ALANINE LIGASE"/>
    <property type="match status" value="1"/>
</dbReference>
<keyword evidence="3" id="KW-0067">ATP-binding</keyword>